<sequence>MAQVVLGITLQFAVVQIAKALPGAAGGWLWKKGLDALDPNTDTAKIRADIKALSDQVKRVQDSIDQVAKQLNNVLLELRKDHLSSYANKITARYDAIIFALEDFLNMPKDWTREKKIQKLEDVKKQIENVLHTCVNELPVCMEEIHSLLNADDSSSILQLAKSKSMDGSTDFLSYYAKMQAFIVPFWVAQSKALSLLQMAVDSPAVQYAGGEAAIAKYKGYTEKQQPTYEKILGYPVLKLAQAVLKLSDNSPTINITFKTDINRWVKPVSVPGVMHMGETESPHPWFLKATFPIQSIVPSGSYSFELITPQPEDPRWATTECSWGGYGACMGWNDDHPSWYIKPASQGDRFLFAFTNTAMPADQKGTYKKYCGKYLARQEGLWALKSTDGIDNSNTRQHFTVELA</sequence>
<proteinExistence type="predicted"/>
<feature type="chain" id="PRO_5043451916" evidence="1">
    <location>
        <begin position="21"/>
        <end position="405"/>
    </location>
</feature>
<evidence type="ECO:0000313" key="3">
    <source>
        <dbReference type="Proteomes" id="UP001370758"/>
    </source>
</evidence>
<dbReference type="EMBL" id="JAVHJL010000008">
    <property type="protein sequence ID" value="KAK6498944.1"/>
    <property type="molecule type" value="Genomic_DNA"/>
</dbReference>
<evidence type="ECO:0000256" key="1">
    <source>
        <dbReference type="SAM" id="SignalP"/>
    </source>
</evidence>
<accession>A0AAV9VYS0</accession>
<feature type="signal peptide" evidence="1">
    <location>
        <begin position="1"/>
        <end position="20"/>
    </location>
</feature>
<evidence type="ECO:0000313" key="2">
    <source>
        <dbReference type="EMBL" id="KAK6498944.1"/>
    </source>
</evidence>
<keyword evidence="1" id="KW-0732">Signal</keyword>
<protein>
    <submittedName>
        <fullName evidence="2">Uncharacterized protein</fullName>
    </submittedName>
</protein>
<keyword evidence="3" id="KW-1185">Reference proteome</keyword>
<dbReference type="AlphaFoldDB" id="A0AAV9VYS0"/>
<gene>
    <name evidence="2" type="ORF">TWF481_011515</name>
</gene>
<name>A0AAV9VYS0_9PEZI</name>
<organism evidence="2 3">
    <name type="scientific">Arthrobotrys musiformis</name>
    <dbReference type="NCBI Taxonomy" id="47236"/>
    <lineage>
        <taxon>Eukaryota</taxon>
        <taxon>Fungi</taxon>
        <taxon>Dikarya</taxon>
        <taxon>Ascomycota</taxon>
        <taxon>Pezizomycotina</taxon>
        <taxon>Orbiliomycetes</taxon>
        <taxon>Orbiliales</taxon>
        <taxon>Orbiliaceae</taxon>
        <taxon>Arthrobotrys</taxon>
    </lineage>
</organism>
<reference evidence="2 3" key="1">
    <citation type="submission" date="2023-08" db="EMBL/GenBank/DDBJ databases">
        <authorList>
            <person name="Palmer J.M."/>
        </authorList>
    </citation>
    <scope>NUCLEOTIDE SEQUENCE [LARGE SCALE GENOMIC DNA]</scope>
    <source>
        <strain evidence="2 3">TWF481</strain>
    </source>
</reference>
<dbReference type="Proteomes" id="UP001370758">
    <property type="component" value="Unassembled WGS sequence"/>
</dbReference>
<comment type="caution">
    <text evidence="2">The sequence shown here is derived from an EMBL/GenBank/DDBJ whole genome shotgun (WGS) entry which is preliminary data.</text>
</comment>